<evidence type="ECO:0000256" key="9">
    <source>
        <dbReference type="RuleBase" id="RU369115"/>
    </source>
</evidence>
<evidence type="ECO:0000256" key="3">
    <source>
        <dbReference type="ARBA" id="ARBA00022496"/>
    </source>
</evidence>
<feature type="transmembrane region" description="Helical" evidence="9">
    <location>
        <begin position="51"/>
        <end position="72"/>
    </location>
</feature>
<evidence type="ECO:0000256" key="6">
    <source>
        <dbReference type="ARBA" id="ARBA00022989"/>
    </source>
</evidence>
<gene>
    <name evidence="10" type="ORF">K7X08_036690</name>
</gene>
<dbReference type="GO" id="GO:0005381">
    <property type="term" value="F:iron ion transmembrane transporter activity"/>
    <property type="evidence" value="ECO:0007669"/>
    <property type="project" value="UniProtKB-UniRule"/>
</dbReference>
<evidence type="ECO:0000313" key="10">
    <source>
        <dbReference type="EMBL" id="KAJ8529855.1"/>
    </source>
</evidence>
<comment type="function">
    <text evidence="9">Vacuolar Fe(2+) uptake transporter.</text>
</comment>
<sequence>MNRENVTELEGKKKKLPSPLQAAGASSFAFAIGAIVPLLVAVFVKDYRVRLGVVVGAVSLALLGFGGLGAYLGKAPLLKSSLRVLIGGWLAMGITFGVTKLVGVTGLYDEEAQLRALLQKSHMSPSSSHSLMASAHFAGPFTEEATGT</sequence>
<dbReference type="InterPro" id="IPR008217">
    <property type="entry name" value="Ccc1_fam"/>
</dbReference>
<keyword evidence="5 9" id="KW-0812">Transmembrane</keyword>
<keyword evidence="4 9" id="KW-0926">Vacuole</keyword>
<evidence type="ECO:0000256" key="7">
    <source>
        <dbReference type="ARBA" id="ARBA00023136"/>
    </source>
</evidence>
<dbReference type="Pfam" id="PF01988">
    <property type="entry name" value="VIT1"/>
    <property type="match status" value="1"/>
</dbReference>
<feature type="transmembrane region" description="Helical" evidence="9">
    <location>
        <begin position="20"/>
        <end position="44"/>
    </location>
</feature>
<comment type="catalytic activity">
    <reaction evidence="8">
        <text>Fe(2+)(in) = Fe(2+)(out)</text>
        <dbReference type="Rhea" id="RHEA:28486"/>
        <dbReference type="ChEBI" id="CHEBI:29033"/>
    </reaction>
    <physiologicalReaction direction="left-to-right" evidence="8">
        <dbReference type="Rhea" id="RHEA:28487"/>
    </physiologicalReaction>
</comment>
<keyword evidence="9" id="KW-0813">Transport</keyword>
<proteinExistence type="inferred from homology"/>
<keyword evidence="7 9" id="KW-0472">Membrane</keyword>
<evidence type="ECO:0000256" key="5">
    <source>
        <dbReference type="ARBA" id="ARBA00022692"/>
    </source>
</evidence>
<name>A0A9Q1QV35_9SOLA</name>
<dbReference type="GO" id="GO:0005774">
    <property type="term" value="C:vacuolar membrane"/>
    <property type="evidence" value="ECO:0007669"/>
    <property type="project" value="UniProtKB-SubCell"/>
</dbReference>
<comment type="caution">
    <text evidence="10">The sequence shown here is derived from an EMBL/GenBank/DDBJ whole genome shotgun (WGS) entry which is preliminary data.</text>
</comment>
<evidence type="ECO:0000256" key="4">
    <source>
        <dbReference type="ARBA" id="ARBA00022554"/>
    </source>
</evidence>
<dbReference type="Proteomes" id="UP001152561">
    <property type="component" value="Unassembled WGS sequence"/>
</dbReference>
<protein>
    <recommendedName>
        <fullName evidence="9">Vacuolar iron transporter</fullName>
    </recommendedName>
</protein>
<keyword evidence="3" id="KW-0408">Iron</keyword>
<keyword evidence="6 9" id="KW-1133">Transmembrane helix</keyword>
<organism evidence="10 11">
    <name type="scientific">Anisodus acutangulus</name>
    <dbReference type="NCBI Taxonomy" id="402998"/>
    <lineage>
        <taxon>Eukaryota</taxon>
        <taxon>Viridiplantae</taxon>
        <taxon>Streptophyta</taxon>
        <taxon>Embryophyta</taxon>
        <taxon>Tracheophyta</taxon>
        <taxon>Spermatophyta</taxon>
        <taxon>Magnoliopsida</taxon>
        <taxon>eudicotyledons</taxon>
        <taxon>Gunneridae</taxon>
        <taxon>Pentapetalae</taxon>
        <taxon>asterids</taxon>
        <taxon>lamiids</taxon>
        <taxon>Solanales</taxon>
        <taxon>Solanaceae</taxon>
        <taxon>Solanoideae</taxon>
        <taxon>Hyoscyameae</taxon>
        <taxon>Anisodus</taxon>
    </lineage>
</organism>
<reference evidence="11" key="1">
    <citation type="journal article" date="2023" name="Proc. Natl. Acad. Sci. U.S.A.">
        <title>Genomic and structural basis for evolution of tropane alkaloid biosynthesis.</title>
        <authorList>
            <person name="Wanga Y.-J."/>
            <person name="Taina T."/>
            <person name="Yua J.-Y."/>
            <person name="Lia J."/>
            <person name="Xua B."/>
            <person name="Chenc J."/>
            <person name="D'Auriad J.C."/>
            <person name="Huanga J.-P."/>
            <person name="Huanga S.-X."/>
        </authorList>
    </citation>
    <scope>NUCLEOTIDE SEQUENCE [LARGE SCALE GENOMIC DNA]</scope>
    <source>
        <strain evidence="11">cv. KIB-2019</strain>
    </source>
</reference>
<evidence type="ECO:0000256" key="2">
    <source>
        <dbReference type="ARBA" id="ARBA00007049"/>
    </source>
</evidence>
<keyword evidence="3" id="KW-0410">Iron transport</keyword>
<accession>A0A9Q1QV35</accession>
<evidence type="ECO:0000256" key="8">
    <source>
        <dbReference type="ARBA" id="ARBA00044464"/>
    </source>
</evidence>
<evidence type="ECO:0000256" key="1">
    <source>
        <dbReference type="ARBA" id="ARBA00004128"/>
    </source>
</evidence>
<comment type="similarity">
    <text evidence="2 9">Belongs to the CCC1 family.</text>
</comment>
<keyword evidence="11" id="KW-1185">Reference proteome</keyword>
<dbReference type="GO" id="GO:0005384">
    <property type="term" value="F:manganese ion transmembrane transporter activity"/>
    <property type="evidence" value="ECO:0007669"/>
    <property type="project" value="InterPro"/>
</dbReference>
<dbReference type="OrthoDB" id="73465at2759"/>
<evidence type="ECO:0000313" key="11">
    <source>
        <dbReference type="Proteomes" id="UP001152561"/>
    </source>
</evidence>
<feature type="transmembrane region" description="Helical" evidence="9">
    <location>
        <begin position="84"/>
        <end position="108"/>
    </location>
</feature>
<dbReference type="GO" id="GO:0140315">
    <property type="term" value="F:iron ion sequestering activity"/>
    <property type="evidence" value="ECO:0007669"/>
    <property type="project" value="UniProtKB-UniRule"/>
</dbReference>
<comment type="caution">
    <text evidence="9">Lacks conserved residue(s) required for the propagation of feature annotation.</text>
</comment>
<comment type="subcellular location">
    <subcellularLocation>
        <location evidence="1 9">Vacuole membrane</location>
        <topology evidence="1 9">Multi-pass membrane protein</topology>
    </subcellularLocation>
</comment>
<dbReference type="PANTHER" id="PTHR31851">
    <property type="entry name" value="FE(2+)/MN(2+) TRANSPORTER PCL1"/>
    <property type="match status" value="1"/>
</dbReference>
<dbReference type="EMBL" id="JAJAGQ010000022">
    <property type="protein sequence ID" value="KAJ8529855.1"/>
    <property type="molecule type" value="Genomic_DNA"/>
</dbReference>
<keyword evidence="9" id="KW-0406">Ion transport</keyword>
<dbReference type="AlphaFoldDB" id="A0A9Q1QV35"/>
<dbReference type="GO" id="GO:0030026">
    <property type="term" value="P:intracellular manganese ion homeostasis"/>
    <property type="evidence" value="ECO:0007669"/>
    <property type="project" value="InterPro"/>
</dbReference>